<name>A0AAV5TBL1_9BILA</name>
<proteinExistence type="predicted"/>
<dbReference type="EMBL" id="BTSX01000003">
    <property type="protein sequence ID" value="GMS90208.1"/>
    <property type="molecule type" value="Genomic_DNA"/>
</dbReference>
<reference evidence="1" key="1">
    <citation type="submission" date="2023-10" db="EMBL/GenBank/DDBJ databases">
        <title>Genome assembly of Pristionchus species.</title>
        <authorList>
            <person name="Yoshida K."/>
            <person name="Sommer R.J."/>
        </authorList>
    </citation>
    <scope>NUCLEOTIDE SEQUENCE</scope>
    <source>
        <strain evidence="1">RS0144</strain>
    </source>
</reference>
<organism evidence="1 2">
    <name type="scientific">Pristionchus entomophagus</name>
    <dbReference type="NCBI Taxonomy" id="358040"/>
    <lineage>
        <taxon>Eukaryota</taxon>
        <taxon>Metazoa</taxon>
        <taxon>Ecdysozoa</taxon>
        <taxon>Nematoda</taxon>
        <taxon>Chromadorea</taxon>
        <taxon>Rhabditida</taxon>
        <taxon>Rhabditina</taxon>
        <taxon>Diplogasteromorpha</taxon>
        <taxon>Diplogasteroidea</taxon>
        <taxon>Neodiplogasteridae</taxon>
        <taxon>Pristionchus</taxon>
    </lineage>
</organism>
<evidence type="ECO:0000313" key="2">
    <source>
        <dbReference type="Proteomes" id="UP001432027"/>
    </source>
</evidence>
<keyword evidence="2" id="KW-1185">Reference proteome</keyword>
<protein>
    <submittedName>
        <fullName evidence="1">Uncharacterized protein</fullName>
    </submittedName>
</protein>
<gene>
    <name evidence="1" type="ORF">PENTCL1PPCAC_12383</name>
</gene>
<feature type="non-terminal residue" evidence="1">
    <location>
        <position position="1"/>
    </location>
</feature>
<evidence type="ECO:0000313" key="1">
    <source>
        <dbReference type="EMBL" id="GMS90208.1"/>
    </source>
</evidence>
<dbReference type="Proteomes" id="UP001432027">
    <property type="component" value="Unassembled WGS sequence"/>
</dbReference>
<comment type="caution">
    <text evidence="1">The sequence shown here is derived from an EMBL/GenBank/DDBJ whole genome shotgun (WGS) entry which is preliminary data.</text>
</comment>
<accession>A0AAV5TBL1</accession>
<dbReference type="AlphaFoldDB" id="A0AAV5TBL1"/>
<sequence length="107" mass="12063">LFTQNKKSYLSIDSFIRLAKNVEFGFLFVEIDSLNDHHFELISMLHLASSKTLFVRDGEGAQCYGNIGKIDFATVRDLIESHSNVAMVGAQISSINFRELCMLEEVS</sequence>